<dbReference type="EMBL" id="PCGR01000002">
    <property type="protein sequence ID" value="PJK16578.1"/>
    <property type="molecule type" value="Genomic_DNA"/>
</dbReference>
<evidence type="ECO:0000313" key="2">
    <source>
        <dbReference type="Proteomes" id="UP000228680"/>
    </source>
</evidence>
<sequence length="173" mass="19035">MKKWFLAIPVFAVGLAALSWVSERDERAMAAILNAVPSIDSIHVIDAATGKEIQSFTNQDANFSELVSVYQFPYEVADSSMDELFDAQPIAYLKYQSGSEVRYEATLYGGTVEDEKRLAASNVDAAQADAVTYSYSYIPEGSEVTYYLGQEELGHIFGVGEEHVKLIDSIVTP</sequence>
<keyword evidence="2" id="KW-1185">Reference proteome</keyword>
<reference evidence="1 2" key="1">
    <citation type="submission" date="2017-10" db="EMBL/GenBank/DDBJ databases">
        <title>Draft genome of Chryseomicrobium casticus sp. nov.</title>
        <authorList>
            <person name="Chakraborty R."/>
            <person name="Saha T."/>
        </authorList>
    </citation>
    <scope>NUCLEOTIDE SEQUENCE [LARGE SCALE GENOMIC DNA]</scope>
    <source>
        <strain evidence="1 2">ET03</strain>
    </source>
</reference>
<gene>
    <name evidence="1" type="ORF">CQS04_05320</name>
</gene>
<evidence type="ECO:0000313" key="1">
    <source>
        <dbReference type="EMBL" id="PJK16578.1"/>
    </source>
</evidence>
<protein>
    <submittedName>
        <fullName evidence="1">Uncharacterized protein</fullName>
    </submittedName>
</protein>
<accession>A0A2M9EZD1</accession>
<organism evidence="1 2">
    <name type="scientific">Chryseomicrobium excrementi</name>
    <dbReference type="NCBI Taxonomy" id="2041346"/>
    <lineage>
        <taxon>Bacteria</taxon>
        <taxon>Bacillati</taxon>
        <taxon>Bacillota</taxon>
        <taxon>Bacilli</taxon>
        <taxon>Bacillales</taxon>
        <taxon>Caryophanaceae</taxon>
        <taxon>Chryseomicrobium</taxon>
    </lineage>
</organism>
<proteinExistence type="predicted"/>
<name>A0A2M9EZD1_9BACL</name>
<dbReference type="OrthoDB" id="9840804at2"/>
<dbReference type="RefSeq" id="WP_100353143.1">
    <property type="nucleotide sequence ID" value="NZ_PCGR01000002.1"/>
</dbReference>
<comment type="caution">
    <text evidence="1">The sequence shown here is derived from an EMBL/GenBank/DDBJ whole genome shotgun (WGS) entry which is preliminary data.</text>
</comment>
<dbReference type="AlphaFoldDB" id="A0A2M9EZD1"/>
<dbReference type="Proteomes" id="UP000228680">
    <property type="component" value="Unassembled WGS sequence"/>
</dbReference>